<dbReference type="AlphaFoldDB" id="A0A397ICQ2"/>
<gene>
    <name evidence="1" type="ORF">Glove_241g35</name>
</gene>
<sequence>MSKYLTPHILFAERLKITQCLYFTANKIESNLDKDLSINLADGFIKDLYNFKQILLKSIIAEIGEKSFHEI</sequence>
<dbReference type="EMBL" id="PQFF01000223">
    <property type="protein sequence ID" value="RHZ72682.1"/>
    <property type="molecule type" value="Genomic_DNA"/>
</dbReference>
<organism evidence="1 2">
    <name type="scientific">Diversispora epigaea</name>
    <dbReference type="NCBI Taxonomy" id="1348612"/>
    <lineage>
        <taxon>Eukaryota</taxon>
        <taxon>Fungi</taxon>
        <taxon>Fungi incertae sedis</taxon>
        <taxon>Mucoromycota</taxon>
        <taxon>Glomeromycotina</taxon>
        <taxon>Glomeromycetes</taxon>
        <taxon>Diversisporales</taxon>
        <taxon>Diversisporaceae</taxon>
        <taxon>Diversispora</taxon>
    </lineage>
</organism>
<name>A0A397ICQ2_9GLOM</name>
<evidence type="ECO:0000313" key="1">
    <source>
        <dbReference type="EMBL" id="RHZ72682.1"/>
    </source>
</evidence>
<accession>A0A397ICQ2</accession>
<dbReference type="OrthoDB" id="2443234at2759"/>
<evidence type="ECO:0000313" key="2">
    <source>
        <dbReference type="Proteomes" id="UP000266861"/>
    </source>
</evidence>
<comment type="caution">
    <text evidence="1">The sequence shown here is derived from an EMBL/GenBank/DDBJ whole genome shotgun (WGS) entry which is preliminary data.</text>
</comment>
<protein>
    <submittedName>
        <fullName evidence="1">Uncharacterized protein</fullName>
    </submittedName>
</protein>
<reference evidence="1 2" key="1">
    <citation type="submission" date="2018-08" db="EMBL/GenBank/DDBJ databases">
        <title>Genome and evolution of the arbuscular mycorrhizal fungus Diversispora epigaea (formerly Glomus versiforme) and its bacterial endosymbionts.</title>
        <authorList>
            <person name="Sun X."/>
            <person name="Fei Z."/>
            <person name="Harrison M."/>
        </authorList>
    </citation>
    <scope>NUCLEOTIDE SEQUENCE [LARGE SCALE GENOMIC DNA]</scope>
    <source>
        <strain evidence="1 2">IT104</strain>
    </source>
</reference>
<dbReference type="Proteomes" id="UP000266861">
    <property type="component" value="Unassembled WGS sequence"/>
</dbReference>
<proteinExistence type="predicted"/>
<keyword evidence="2" id="KW-1185">Reference proteome</keyword>